<evidence type="ECO:0008006" key="7">
    <source>
        <dbReference type="Google" id="ProtNLM"/>
    </source>
</evidence>
<dbReference type="Gene3D" id="2.30.30.140">
    <property type="match status" value="1"/>
</dbReference>
<reference evidence="5 6" key="1">
    <citation type="journal article" date="2019" name="Sci. Rep.">
        <title>A high-quality genome of Eragrostis curvula grass provides insights into Poaceae evolution and supports new strategies to enhance forage quality.</title>
        <authorList>
            <person name="Carballo J."/>
            <person name="Santos B.A.C.M."/>
            <person name="Zappacosta D."/>
            <person name="Garbus I."/>
            <person name="Selva J.P."/>
            <person name="Gallo C.A."/>
            <person name="Diaz A."/>
            <person name="Albertini E."/>
            <person name="Caccamo M."/>
            <person name="Echenique V."/>
        </authorList>
    </citation>
    <scope>NUCLEOTIDE SEQUENCE [LARGE SCALE GENOMIC DNA]</scope>
    <source>
        <strain evidence="6">cv. Victoria</strain>
        <tissue evidence="5">Leaf</tissue>
    </source>
</reference>
<dbReference type="SUPFAM" id="SSF63748">
    <property type="entry name" value="Tudor/PWWP/MBT"/>
    <property type="match status" value="1"/>
</dbReference>
<dbReference type="PROSITE" id="PS51391">
    <property type="entry name" value="CID"/>
    <property type="match status" value="1"/>
</dbReference>
<feature type="region of interest" description="Disordered" evidence="2">
    <location>
        <begin position="125"/>
        <end position="156"/>
    </location>
</feature>
<feature type="compositionally biased region" description="Basic and acidic residues" evidence="2">
    <location>
        <begin position="312"/>
        <end position="321"/>
    </location>
</feature>
<evidence type="ECO:0000256" key="1">
    <source>
        <dbReference type="ARBA" id="ARBA00022664"/>
    </source>
</evidence>
<feature type="domain" description="CID" evidence="4">
    <location>
        <begin position="812"/>
        <end position="933"/>
    </location>
</feature>
<feature type="compositionally biased region" description="Polar residues" evidence="2">
    <location>
        <begin position="462"/>
        <end position="472"/>
    </location>
</feature>
<dbReference type="Proteomes" id="UP000324897">
    <property type="component" value="Unassembled WGS sequence"/>
</dbReference>
<comment type="caution">
    <text evidence="5">The sequence shown here is derived from an EMBL/GenBank/DDBJ whole genome shotgun (WGS) entry which is preliminary data.</text>
</comment>
<dbReference type="Gene3D" id="1.25.40.90">
    <property type="match status" value="1"/>
</dbReference>
<dbReference type="SMART" id="SM00293">
    <property type="entry name" value="PWWP"/>
    <property type="match status" value="1"/>
</dbReference>
<feature type="region of interest" description="Disordered" evidence="2">
    <location>
        <begin position="274"/>
        <end position="711"/>
    </location>
</feature>
<dbReference type="InterPro" id="IPR000313">
    <property type="entry name" value="PWWP_dom"/>
</dbReference>
<evidence type="ECO:0000256" key="2">
    <source>
        <dbReference type="SAM" id="MobiDB-lite"/>
    </source>
</evidence>
<feature type="region of interest" description="Disordered" evidence="2">
    <location>
        <begin position="793"/>
        <end position="813"/>
    </location>
</feature>
<feature type="compositionally biased region" description="Basic and acidic residues" evidence="2">
    <location>
        <begin position="279"/>
        <end position="288"/>
    </location>
</feature>
<name>A0A5J9W7A0_9POAL</name>
<evidence type="ECO:0000259" key="4">
    <source>
        <dbReference type="PROSITE" id="PS51391"/>
    </source>
</evidence>
<feature type="domain" description="PWWP" evidence="3">
    <location>
        <begin position="20"/>
        <end position="86"/>
    </location>
</feature>
<gene>
    <name evidence="5" type="ORF">EJB05_10361</name>
</gene>
<protein>
    <recommendedName>
        <fullName evidence="7">PWWP domain-containing protein</fullName>
    </recommendedName>
</protein>
<dbReference type="EMBL" id="RWGY01000005">
    <property type="protein sequence ID" value="TVU43861.1"/>
    <property type="molecule type" value="Genomic_DNA"/>
</dbReference>
<keyword evidence="1" id="KW-0507">mRNA processing</keyword>
<feature type="compositionally biased region" description="Basic and acidic residues" evidence="2">
    <location>
        <begin position="685"/>
        <end position="699"/>
    </location>
</feature>
<dbReference type="GO" id="GO:0006397">
    <property type="term" value="P:mRNA processing"/>
    <property type="evidence" value="ECO:0007669"/>
    <property type="project" value="UniProtKB-KW"/>
</dbReference>
<dbReference type="OrthoDB" id="62853at2759"/>
<feature type="compositionally biased region" description="Low complexity" evidence="2">
    <location>
        <begin position="1161"/>
        <end position="1176"/>
    </location>
</feature>
<feature type="compositionally biased region" description="Low complexity" evidence="2">
    <location>
        <begin position="536"/>
        <end position="549"/>
    </location>
</feature>
<dbReference type="SMART" id="SM00582">
    <property type="entry name" value="RPR"/>
    <property type="match status" value="1"/>
</dbReference>
<dbReference type="InterPro" id="IPR008942">
    <property type="entry name" value="ENTH_VHS"/>
</dbReference>
<dbReference type="PRINTS" id="PR01217">
    <property type="entry name" value="PRICHEXTENSN"/>
</dbReference>
<dbReference type="Pfam" id="PF00855">
    <property type="entry name" value="PWWP"/>
    <property type="match status" value="1"/>
</dbReference>
<dbReference type="PANTHER" id="PTHR12550:SF70">
    <property type="entry name" value="JIL-1 ANCHORING AND STABILIZING PROTEIN, ISOFORM A"/>
    <property type="match status" value="1"/>
</dbReference>
<sequence length="1405" mass="152259">MPPGRRGAKPGRKWTREPQLGDLVLAKVKGYPPWPAKVSKPENWGFSPTPRKFFVYFYGTKEINNPFPLDVRLLVAVEDLQEFTENTKNELLDRPSIKIPKKYASSFEEAVEQICKAYDELPKSSETASDALPDLTGKPLEHLVKSPDDSETLGLGQMEVDNPINNLDTLEQGSGNGEDTEDVVHERIDRSVAGSQKKKPLQKDPDLPKLKKSVASKPAFDRYHEQEHSPTSVRAEMQAEEQPVEKESRPPDSFVLDPNSVVVCALEVPKKSKANKQLKNAERKENKCADIGGSAGPIDSDTSCDVVLNMSADKESREFKNSKIAAKQSLANDSEKRARNKVVCGKPEKQPTGKSSAGFSSDMKSLPGSGQRKLDSRTDTPPAKRPRLMDRTSETVKASVKSETKFVVNNEKDNAVKHERSTARQTENNTVPKTGTSDDRARRSGSVLSPVSRLHSEGWKQGSGSTTQSTVADSAKMGSSMEDASDRQLTKPKRRACRFDDDEEEGQRTPLHRTSAKSFSMHVVPTDKSGARGKFSSQASNSSLKASGSAREEKPRSAGMSPVKHEPVGSSPSQDKMHARQQMAGRRSVPGLVDSSDGSVNKFNLADRKSSGQTKMPVSSEAKKAQSTSRLPHQTTGNSHSRQHAALEKNSLLLKSEHTKAKPKPGSQVPTPVEKKVSAALLTERTGKRDHLKEERSSFVDKAAASSESNPDSVKSIKHLIAAAQARRNLIASSQGKFDESLVDSCGLTSTPYGLPGLSPSPVLRIPSASRIALPESPGQPSVLKDLMELDDEQGKSPKVGQTSGSPTGGTDAAIARDALEGMIETLSRTKDSIGRATRHAIECSKYGIAEEIVELLIKKLESEPNLHRVSGASYVPTVQAALPRLLGAAAPPGASARENRRQCLKVLRLWLERKIMPEDILRRYMSDIEVPSDDSSTSLLLKRPSRAERSVDDPIREMDDMLVDEYGSNATTIELSGILSSKIFENDEDFLQNSGSSPFILRPVESDGRQENEDTIALTAVTALLETVTTDAAMENASELSRDKQQADGAVLTEHDSNQELGSEQALIDQNELPPPPEGPPPLPSDSPPSPPPLPPSSPPVTPPPPPPPLSPASPPPPPPLPPGPPPQPAPPPLPSVPPPVPSSPSSLVYQPPAPEYFRPPNGNQQNQITGNTPIPAVGNTTSFIPGGSINGQATVNFVPPMPAEYGNSNVVIASHSSNGNYQFRPTGVPFQQGNFSAFPSAQTPPVHSNPRVPHMNPMGQQAVAPPCNPYVVQSFSNSQSHYPSGNFSPDDQHINWLAGGRALSCSEGSFMQDGHVVSQMLPARSDIRTVLTFDMGVPGHWAPFEFDMQQVVLLLVCVNMLLKWGWLLFVDMDYDDFDGLEGSFCSGLNASFEENPEVSEYDF</sequence>
<feature type="compositionally biased region" description="Basic and acidic residues" evidence="2">
    <location>
        <begin position="219"/>
        <end position="228"/>
    </location>
</feature>
<dbReference type="PANTHER" id="PTHR12550">
    <property type="entry name" value="HEPATOMA-DERIVED GROWTH FACTOR-RELATED"/>
    <property type="match status" value="1"/>
</dbReference>
<dbReference type="Gramene" id="TVU43861">
    <property type="protein sequence ID" value="TVU43861"/>
    <property type="gene ID" value="EJB05_10361"/>
</dbReference>
<feature type="region of interest" description="Disordered" evidence="2">
    <location>
        <begin position="189"/>
        <end position="256"/>
    </location>
</feature>
<feature type="compositionally biased region" description="Basic and acidic residues" evidence="2">
    <location>
        <begin position="139"/>
        <end position="148"/>
    </location>
</feature>
<feature type="compositionally biased region" description="Polar residues" evidence="2">
    <location>
        <begin position="352"/>
        <end position="363"/>
    </location>
</feature>
<dbReference type="PROSITE" id="PS50812">
    <property type="entry name" value="PWWP"/>
    <property type="match status" value="1"/>
</dbReference>
<feature type="compositionally biased region" description="Pro residues" evidence="2">
    <location>
        <begin position="1074"/>
        <end position="1144"/>
    </location>
</feature>
<dbReference type="GO" id="GO:0005634">
    <property type="term" value="C:nucleus"/>
    <property type="evidence" value="ECO:0007669"/>
    <property type="project" value="UniProtKB-ARBA"/>
</dbReference>
<dbReference type="InterPro" id="IPR006569">
    <property type="entry name" value="CID_dom"/>
</dbReference>
<accession>A0A5J9W7A0</accession>
<feature type="compositionally biased region" description="Polar residues" evidence="2">
    <location>
        <begin position="423"/>
        <end position="435"/>
    </location>
</feature>
<evidence type="ECO:0000259" key="3">
    <source>
        <dbReference type="PROSITE" id="PS50812"/>
    </source>
</evidence>
<feature type="compositionally biased region" description="Basic and acidic residues" evidence="2">
    <location>
        <begin position="387"/>
        <end position="422"/>
    </location>
</feature>
<evidence type="ECO:0000313" key="5">
    <source>
        <dbReference type="EMBL" id="TVU43861.1"/>
    </source>
</evidence>
<proteinExistence type="predicted"/>
<feature type="region of interest" description="Disordered" evidence="2">
    <location>
        <begin position="1070"/>
        <end position="1178"/>
    </location>
</feature>
<evidence type="ECO:0000313" key="6">
    <source>
        <dbReference type="Proteomes" id="UP000324897"/>
    </source>
</evidence>
<organism evidence="5 6">
    <name type="scientific">Eragrostis curvula</name>
    <name type="common">weeping love grass</name>
    <dbReference type="NCBI Taxonomy" id="38414"/>
    <lineage>
        <taxon>Eukaryota</taxon>
        <taxon>Viridiplantae</taxon>
        <taxon>Streptophyta</taxon>
        <taxon>Embryophyta</taxon>
        <taxon>Tracheophyta</taxon>
        <taxon>Spermatophyta</taxon>
        <taxon>Magnoliopsida</taxon>
        <taxon>Liliopsida</taxon>
        <taxon>Poales</taxon>
        <taxon>Poaceae</taxon>
        <taxon>PACMAD clade</taxon>
        <taxon>Chloridoideae</taxon>
        <taxon>Eragrostideae</taxon>
        <taxon>Eragrostidinae</taxon>
        <taxon>Eragrostis</taxon>
    </lineage>
</organism>
<keyword evidence="6" id="KW-1185">Reference proteome</keyword>
<feature type="compositionally biased region" description="Polar residues" evidence="2">
    <location>
        <begin position="625"/>
        <end position="640"/>
    </location>
</feature>